<sequence length="957" mass="104473">MNDQTNSTVLQDVLGAAWGVTSRLADVAAWCSDNAGTLLVLITPVAVAAGVLHQVLTRRALALRTRYVLTPSRRFDPSTEDIWRQTALLMRAAGKGPWWAPRGARRVRVRLRADGSVPLEYSIEGPKAAATLLTDSRFQEVSVAEAEEAADPVAAQAAQDRLDKKDKELQRRLKAEAKKARARAKAAGKKGKVALEKKKEKDGRLVAVRAEFVLKGRPSAALREVPMNPDPLQPLIDAVSDVRAEQGDLAEVVLDVQSIPLWQVKLRRWKLMHDAQEEQRKAARRNARNAAIVAADAEDSLRFQLLSLLDPSSKSSAGSRMPTPRPRAVEPEEALGRLHGNTGLVRIQLLVRCASEDEGRARQLLERVSAGLDVFGQDSRLAVDGGRFLKWSWGADSWHRRDSFDRRWSSGQVAPREQNWLHVSELAGLFKPPTMHAVLPVLASELPDYVAGEALVPHGRLVHADGTSRVIATREEEFLFSVTLGKSAYGKTETALTKAIALAAAGFGVMFVDPHGDSWTTASPYLAHPAFASRVRRVDLARADQPEAKLPSWNMLEMDAERNANRVASAAVDALATGLNWTDAAAPRALTIFTKSIEALVMHNGRAVAAGRPDAQATLLQIRTLLTDKQWRDALIKHLSPEQRRWWTTTFAAYQVAEVLGPVLNPIDRLASNEVTRAFLGSPAGTYDIREAMDEGHIVWLCLEGTGPSDRLLVSTVLQDLLRAGLSRRDLAEEARKPFHCFADELISLDPAGGPTFASISEQLRKFKGRLHVMAQLLSRVSPATRESVMQNSSVVSTTSGSMTAVRTMADEWHGAVSPGQIADLPRYWHYVQVTADGNRVGPLRVRGAQVSELFGTYHRPKLVGQMVEKADEQMGSRTLPELLAVADVQDAVVLEFNGPEPDPSGGEGKQSDSSPRDGGASTAAQQPAESGSTATTVHHQVGTKHGRRGPGRPRRR</sequence>
<protein>
    <recommendedName>
        <fullName evidence="4">ATP/GTP-binding protein</fullName>
    </recommendedName>
</protein>
<dbReference type="Proteomes" id="UP001206483">
    <property type="component" value="Unassembled WGS sequence"/>
</dbReference>
<evidence type="ECO:0000313" key="2">
    <source>
        <dbReference type="EMBL" id="MCP2313949.1"/>
    </source>
</evidence>
<reference evidence="2 3" key="1">
    <citation type="submission" date="2022-06" db="EMBL/GenBank/DDBJ databases">
        <title>Sequencing the genomes of 1000 actinobacteria strains.</title>
        <authorList>
            <person name="Klenk H.-P."/>
        </authorList>
    </citation>
    <scope>NUCLEOTIDE SEQUENCE [LARGE SCALE GENOMIC DNA]</scope>
    <source>
        <strain evidence="2 3">DSM 41656</strain>
    </source>
</reference>
<evidence type="ECO:0008006" key="4">
    <source>
        <dbReference type="Google" id="ProtNLM"/>
    </source>
</evidence>
<proteinExistence type="predicted"/>
<comment type="caution">
    <text evidence="2">The sequence shown here is derived from an EMBL/GenBank/DDBJ whole genome shotgun (WGS) entry which is preliminary data.</text>
</comment>
<accession>A0ABT1JA13</accession>
<dbReference type="RefSeq" id="WP_253804262.1">
    <property type="nucleotide sequence ID" value="NZ_BAAAUB010000029.1"/>
</dbReference>
<feature type="region of interest" description="Disordered" evidence="1">
    <location>
        <begin position="896"/>
        <end position="957"/>
    </location>
</feature>
<name>A0ABT1JA13_9ACTN</name>
<keyword evidence="3" id="KW-1185">Reference proteome</keyword>
<gene>
    <name evidence="2" type="ORF">FHR36_007148</name>
</gene>
<dbReference type="EMBL" id="JAMZDX010000008">
    <property type="protein sequence ID" value="MCP2313949.1"/>
    <property type="molecule type" value="Genomic_DNA"/>
</dbReference>
<feature type="compositionally biased region" description="Basic residues" evidence="1">
    <location>
        <begin position="942"/>
        <end position="957"/>
    </location>
</feature>
<dbReference type="Gene3D" id="3.40.50.300">
    <property type="entry name" value="P-loop containing nucleotide triphosphate hydrolases"/>
    <property type="match status" value="1"/>
</dbReference>
<evidence type="ECO:0000313" key="3">
    <source>
        <dbReference type="Proteomes" id="UP001206483"/>
    </source>
</evidence>
<evidence type="ECO:0000256" key="1">
    <source>
        <dbReference type="SAM" id="MobiDB-lite"/>
    </source>
</evidence>
<organism evidence="2 3">
    <name type="scientific">Kitasatospora paracochleata</name>
    <dbReference type="NCBI Taxonomy" id="58354"/>
    <lineage>
        <taxon>Bacteria</taxon>
        <taxon>Bacillati</taxon>
        <taxon>Actinomycetota</taxon>
        <taxon>Actinomycetes</taxon>
        <taxon>Kitasatosporales</taxon>
        <taxon>Streptomycetaceae</taxon>
        <taxon>Kitasatospora</taxon>
    </lineage>
</organism>
<dbReference type="InterPro" id="IPR027417">
    <property type="entry name" value="P-loop_NTPase"/>
</dbReference>
<dbReference type="SUPFAM" id="SSF52540">
    <property type="entry name" value="P-loop containing nucleoside triphosphate hydrolases"/>
    <property type="match status" value="1"/>
</dbReference>
<feature type="compositionally biased region" description="Polar residues" evidence="1">
    <location>
        <begin position="923"/>
        <end position="939"/>
    </location>
</feature>